<feature type="compositionally biased region" description="Low complexity" evidence="1">
    <location>
        <begin position="392"/>
        <end position="403"/>
    </location>
</feature>
<keyword evidence="3" id="KW-1185">Reference proteome</keyword>
<name>A0A165GZ76_9BASI</name>
<proteinExistence type="predicted"/>
<sequence length="495" mass="53997">MSFLLSLIYRPSYTVFRLSTGAKWIVSTAAKLGLGLAKILPFPMASHLSWLLHLVLSTPAKGTTSTIASHTDLPDPMAGYYNQLDSAPTSSDLQVLRIAYENWVTHVDRSQVDSVATTDLLSETELAGTVTSPDGAVDPALPTQQDEVTVPGANAVLGMLGNLPEHDFSASPLSTQPSVLETTGLCNPQVQNPAANDNMPLAQEAADLDVTDTPMVAREESVRVSAIADVMTETPRVEDPCDVNIVDTEITEAGEIIVSTSLPRLTISPVNSTYAYGPPDLSFSTNSPPSSPESLISTPPFVTITLTDYDEEEPDTEVLATSSILMSPLYFLLDHSFSCVNHESSDEESLHANGQVSCYESDDEESCLEKMENELCDGETLVDSFPGHSHPDAPSTDDPPASSFTVKETGCEIQWMFTDPDVPAFEWWIRTERDGSENPEFTYGVAEGWAVAYPEEDYNSVRSEYLSLRGHVIRVDPLPIQHLLEEEEDEEEAHY</sequence>
<protein>
    <submittedName>
        <fullName evidence="2">Uncharacterized protein</fullName>
    </submittedName>
</protein>
<accession>A0A165GZ76</accession>
<dbReference type="EMBL" id="KV423948">
    <property type="protein sequence ID" value="KZT58668.1"/>
    <property type="molecule type" value="Genomic_DNA"/>
</dbReference>
<evidence type="ECO:0000313" key="3">
    <source>
        <dbReference type="Proteomes" id="UP000076842"/>
    </source>
</evidence>
<dbReference type="AlphaFoldDB" id="A0A165GZ76"/>
<dbReference type="Proteomes" id="UP000076842">
    <property type="component" value="Unassembled WGS sequence"/>
</dbReference>
<reference evidence="2 3" key="1">
    <citation type="journal article" date="2016" name="Mol. Biol. Evol.">
        <title>Comparative Genomics of Early-Diverging Mushroom-Forming Fungi Provides Insights into the Origins of Lignocellulose Decay Capabilities.</title>
        <authorList>
            <person name="Nagy L.G."/>
            <person name="Riley R."/>
            <person name="Tritt A."/>
            <person name="Adam C."/>
            <person name="Daum C."/>
            <person name="Floudas D."/>
            <person name="Sun H."/>
            <person name="Yadav J.S."/>
            <person name="Pangilinan J."/>
            <person name="Larsson K.H."/>
            <person name="Matsuura K."/>
            <person name="Barry K."/>
            <person name="Labutti K."/>
            <person name="Kuo R."/>
            <person name="Ohm R.A."/>
            <person name="Bhattacharya S.S."/>
            <person name="Shirouzu T."/>
            <person name="Yoshinaga Y."/>
            <person name="Martin F.M."/>
            <person name="Grigoriev I.V."/>
            <person name="Hibbett D.S."/>
        </authorList>
    </citation>
    <scope>NUCLEOTIDE SEQUENCE [LARGE SCALE GENOMIC DNA]</scope>
    <source>
        <strain evidence="2 3">HHB12733</strain>
    </source>
</reference>
<organism evidence="2 3">
    <name type="scientific">Calocera cornea HHB12733</name>
    <dbReference type="NCBI Taxonomy" id="1353952"/>
    <lineage>
        <taxon>Eukaryota</taxon>
        <taxon>Fungi</taxon>
        <taxon>Dikarya</taxon>
        <taxon>Basidiomycota</taxon>
        <taxon>Agaricomycotina</taxon>
        <taxon>Dacrymycetes</taxon>
        <taxon>Dacrymycetales</taxon>
        <taxon>Dacrymycetaceae</taxon>
        <taxon>Calocera</taxon>
    </lineage>
</organism>
<feature type="region of interest" description="Disordered" evidence="1">
    <location>
        <begin position="380"/>
        <end position="404"/>
    </location>
</feature>
<dbReference type="InParanoid" id="A0A165GZ76"/>
<evidence type="ECO:0000256" key="1">
    <source>
        <dbReference type="SAM" id="MobiDB-lite"/>
    </source>
</evidence>
<gene>
    <name evidence="2" type="ORF">CALCODRAFT_516600</name>
</gene>
<evidence type="ECO:0000313" key="2">
    <source>
        <dbReference type="EMBL" id="KZT58668.1"/>
    </source>
</evidence>